<dbReference type="EMBL" id="CP010429">
    <property type="protein sequence ID" value="AKD56664.1"/>
    <property type="molecule type" value="Genomic_DNA"/>
</dbReference>
<dbReference type="RefSeq" id="WP_227699019.1">
    <property type="nucleotide sequence ID" value="NZ_CP010429.1"/>
</dbReference>
<dbReference type="Proteomes" id="UP000033054">
    <property type="component" value="Chromosome"/>
</dbReference>
<evidence type="ECO:0000313" key="2">
    <source>
        <dbReference type="Proteomes" id="UP000033054"/>
    </source>
</evidence>
<gene>
    <name evidence="1" type="ORF">SD10_18920</name>
</gene>
<sequence>MNLHVNAMWSTSHFPAAMRSLNPTTRAKAIEIANNLLEQGQFDNHRVVAMSIDEARRWARLSRTESGWAGANVGTFA</sequence>
<dbReference type="AlphaFoldDB" id="A0A0E3ZWK8"/>
<dbReference type="STRING" id="1379870.SD10_18920"/>
<proteinExistence type="predicted"/>
<name>A0A0E3ZWK8_9BACT</name>
<evidence type="ECO:0008006" key="3">
    <source>
        <dbReference type="Google" id="ProtNLM"/>
    </source>
</evidence>
<organism evidence="1 2">
    <name type="scientific">Spirosoma radiotolerans</name>
    <dbReference type="NCBI Taxonomy" id="1379870"/>
    <lineage>
        <taxon>Bacteria</taxon>
        <taxon>Pseudomonadati</taxon>
        <taxon>Bacteroidota</taxon>
        <taxon>Cytophagia</taxon>
        <taxon>Cytophagales</taxon>
        <taxon>Cytophagaceae</taxon>
        <taxon>Spirosoma</taxon>
    </lineage>
</organism>
<evidence type="ECO:0000313" key="1">
    <source>
        <dbReference type="EMBL" id="AKD56664.1"/>
    </source>
</evidence>
<accession>A0A0E3ZWK8</accession>
<protein>
    <recommendedName>
        <fullName evidence="3">DUF2188 domain-containing protein</fullName>
    </recommendedName>
</protein>
<keyword evidence="2" id="KW-1185">Reference proteome</keyword>
<dbReference type="KEGG" id="srd:SD10_18920"/>
<reference evidence="1 2" key="1">
    <citation type="journal article" date="2014" name="Curr. Microbiol.">
        <title>Spirosoma radiotolerans sp. nov., a gamma-radiation-resistant bacterium isolated from gamma ray-irradiated soil.</title>
        <authorList>
            <person name="Lee J.J."/>
            <person name="Srinivasan S."/>
            <person name="Lim S."/>
            <person name="Joe M."/>
            <person name="Im S."/>
            <person name="Bae S.I."/>
            <person name="Park K.R."/>
            <person name="Han J.H."/>
            <person name="Park S.H."/>
            <person name="Joo B.M."/>
            <person name="Park S.J."/>
            <person name="Kim M.K."/>
        </authorList>
    </citation>
    <scope>NUCLEOTIDE SEQUENCE [LARGE SCALE GENOMIC DNA]</scope>
    <source>
        <strain evidence="1 2">DG5A</strain>
    </source>
</reference>
<dbReference type="PATRIC" id="fig|1379870.5.peg.4087"/>
<dbReference type="HOGENOM" id="CLU_2636255_0_0_10"/>